<dbReference type="EMBL" id="JAUCGQ010000001">
    <property type="protein sequence ID" value="MDM7854221.1"/>
    <property type="molecule type" value="Genomic_DNA"/>
</dbReference>
<comment type="caution">
    <text evidence="5">The sequence shown here is derived from an EMBL/GenBank/DDBJ whole genome shotgun (WGS) entry which is preliminary data.</text>
</comment>
<organism evidence="5 6">
    <name type="scientific">Cellulomonas alba</name>
    <dbReference type="NCBI Taxonomy" id="3053467"/>
    <lineage>
        <taxon>Bacteria</taxon>
        <taxon>Bacillati</taxon>
        <taxon>Actinomycetota</taxon>
        <taxon>Actinomycetes</taxon>
        <taxon>Micrococcales</taxon>
        <taxon>Cellulomonadaceae</taxon>
        <taxon>Cellulomonas</taxon>
    </lineage>
</organism>
<evidence type="ECO:0000313" key="6">
    <source>
        <dbReference type="Proteomes" id="UP001529338"/>
    </source>
</evidence>
<dbReference type="Pfam" id="PF10503">
    <property type="entry name" value="Esterase_PHB"/>
    <property type="match status" value="1"/>
</dbReference>
<feature type="chain" id="PRO_5046981350" evidence="4">
    <location>
        <begin position="23"/>
        <end position="355"/>
    </location>
</feature>
<reference evidence="5 6" key="1">
    <citation type="submission" date="2023-06" db="EMBL/GenBank/DDBJ databases">
        <title>Cellulomonas sp. MW4 Whole genome sequence.</title>
        <authorList>
            <person name="Park S."/>
        </authorList>
    </citation>
    <scope>NUCLEOTIDE SEQUENCE [LARGE SCALE GENOMIC DNA]</scope>
    <source>
        <strain evidence="5 6">MW4</strain>
    </source>
</reference>
<name>A0ABT7SDL4_9CELL</name>
<keyword evidence="6" id="KW-1185">Reference proteome</keyword>
<feature type="signal peptide" evidence="4">
    <location>
        <begin position="1"/>
        <end position="22"/>
    </location>
</feature>
<feature type="region of interest" description="Disordered" evidence="3">
    <location>
        <begin position="26"/>
        <end position="68"/>
    </location>
</feature>
<dbReference type="SUPFAM" id="SSF53474">
    <property type="entry name" value="alpha/beta-Hydrolases"/>
    <property type="match status" value="2"/>
</dbReference>
<dbReference type="Proteomes" id="UP001529338">
    <property type="component" value="Unassembled WGS sequence"/>
</dbReference>
<sequence length="355" mass="37035">MHRPVRVLAAAALLLVAPGLLAGCTSTSSASDPGTSTTAPTTAEPRAAAQPSATGSPAPGASPVRSPSAALAPGAFDVVRDFGPNPGGIGMYLDVPEHLPKHAPVLVAIHGCTDNAQHFHDVTEYSMLAEQHGFLVVYPDADRPGRCFDVSSSAALRHDGGSDPTSIANMVRWVLAHYSTDPHRVFVTGYSSGAMTTEVLLADYPDLFAAGSAFAGVPAGCFATDAPPPGPNGSADYSVPCSLGELTRSAKAWGDEARAAYPGYHGHRPRVQLWHGTADPVLGYPNLREAVKQWTDVLGVSATPVRHDTPTAGTTRTRYGSSGDRPAVEANSLADVTHQIPFDYDAVMRFFGLGD</sequence>
<dbReference type="NCBIfam" id="TIGR01840">
    <property type="entry name" value="esterase_phb"/>
    <property type="match status" value="1"/>
</dbReference>
<keyword evidence="1 4" id="KW-0732">Signal</keyword>
<evidence type="ECO:0000256" key="2">
    <source>
        <dbReference type="ARBA" id="ARBA00022801"/>
    </source>
</evidence>
<dbReference type="PANTHER" id="PTHR43037:SF5">
    <property type="entry name" value="FERULOYL ESTERASE"/>
    <property type="match status" value="1"/>
</dbReference>
<dbReference type="PANTHER" id="PTHR43037">
    <property type="entry name" value="UNNAMED PRODUCT-RELATED"/>
    <property type="match status" value="1"/>
</dbReference>
<protein>
    <submittedName>
        <fullName evidence="5">PHB depolymerase family esterase</fullName>
    </submittedName>
</protein>
<feature type="compositionally biased region" description="Low complexity" evidence="3">
    <location>
        <begin position="26"/>
        <end position="49"/>
    </location>
</feature>
<evidence type="ECO:0000256" key="1">
    <source>
        <dbReference type="ARBA" id="ARBA00022729"/>
    </source>
</evidence>
<accession>A0ABT7SDL4</accession>
<dbReference type="RefSeq" id="WP_289453872.1">
    <property type="nucleotide sequence ID" value="NZ_JAUCGQ010000001.1"/>
</dbReference>
<dbReference type="InterPro" id="IPR050955">
    <property type="entry name" value="Plant_Biomass_Hydrol_Est"/>
</dbReference>
<dbReference type="InterPro" id="IPR010126">
    <property type="entry name" value="Esterase_phb"/>
</dbReference>
<evidence type="ECO:0000256" key="3">
    <source>
        <dbReference type="SAM" id="MobiDB-lite"/>
    </source>
</evidence>
<dbReference type="InterPro" id="IPR029058">
    <property type="entry name" value="AB_hydrolase_fold"/>
</dbReference>
<dbReference type="Gene3D" id="3.40.50.1820">
    <property type="entry name" value="alpha/beta hydrolase"/>
    <property type="match status" value="1"/>
</dbReference>
<evidence type="ECO:0000313" key="5">
    <source>
        <dbReference type="EMBL" id="MDM7854221.1"/>
    </source>
</evidence>
<evidence type="ECO:0000256" key="4">
    <source>
        <dbReference type="SAM" id="SignalP"/>
    </source>
</evidence>
<dbReference type="PROSITE" id="PS51257">
    <property type="entry name" value="PROKAR_LIPOPROTEIN"/>
    <property type="match status" value="1"/>
</dbReference>
<gene>
    <name evidence="5" type="ORF">QRT04_04690</name>
</gene>
<proteinExistence type="predicted"/>
<keyword evidence="2" id="KW-0378">Hydrolase</keyword>